<organism evidence="2">
    <name type="scientific">Amblyomma americanum</name>
    <name type="common">Lone star tick</name>
    <dbReference type="NCBI Taxonomy" id="6943"/>
    <lineage>
        <taxon>Eukaryota</taxon>
        <taxon>Metazoa</taxon>
        <taxon>Ecdysozoa</taxon>
        <taxon>Arthropoda</taxon>
        <taxon>Chelicerata</taxon>
        <taxon>Arachnida</taxon>
        <taxon>Acari</taxon>
        <taxon>Parasitiformes</taxon>
        <taxon>Ixodida</taxon>
        <taxon>Ixodoidea</taxon>
        <taxon>Ixodidae</taxon>
        <taxon>Amblyomminae</taxon>
        <taxon>Amblyomma</taxon>
    </lineage>
</organism>
<sequence length="149" mass="16300">MAPTQYFLPVLTLTMVFSFIQANIATRQYCYRLAPLSITSAITPCTFPCLLLSSNSQPRIFIRIEADGTPCRVGGGSHIGFLVSQCRHGVCQRPHSLGYLKRSKRACPLVQLLKKIIAGFKERHDLGGGSNSKAAYAYGSGTGRTFAER</sequence>
<name>A0A0C9RX59_AMBAM</name>
<reference evidence="2" key="1">
    <citation type="journal article" date="2015" name="PLoS ONE">
        <title>An Insight into the Sialome of the Lone Star Tick, Amblyomma americanum, with a Glimpse on Its Time Dependent Gene Expression.</title>
        <authorList>
            <person name="Karim S."/>
            <person name="Ribeiro J.M."/>
        </authorList>
    </citation>
    <scope>NUCLEOTIDE SEQUENCE</scope>
    <source>
        <tissue evidence="2">Salivary gland</tissue>
    </source>
</reference>
<proteinExistence type="evidence at transcript level"/>
<evidence type="ECO:0000256" key="1">
    <source>
        <dbReference type="SAM" id="SignalP"/>
    </source>
</evidence>
<evidence type="ECO:0000313" key="2">
    <source>
        <dbReference type="EMBL" id="JAG92216.1"/>
    </source>
</evidence>
<protein>
    <submittedName>
        <fullName evidence="2">Putative secreted protein</fullName>
    </submittedName>
</protein>
<dbReference type="EMBL" id="GBZX01000524">
    <property type="protein sequence ID" value="JAG92216.1"/>
    <property type="molecule type" value="mRNA"/>
</dbReference>
<keyword evidence="1" id="KW-0732">Signal</keyword>
<accession>A0A0C9RX59</accession>
<dbReference type="AlphaFoldDB" id="A0A0C9RX59"/>
<feature type="signal peptide" evidence="1">
    <location>
        <begin position="1"/>
        <end position="22"/>
    </location>
</feature>
<feature type="chain" id="PRO_5002202559" evidence="1">
    <location>
        <begin position="23"/>
        <end position="149"/>
    </location>
</feature>